<comment type="caution">
    <text evidence="1">The sequence shown here is derived from an EMBL/GenBank/DDBJ whole genome shotgun (WGS) entry which is preliminary data.</text>
</comment>
<dbReference type="EMBL" id="MEZK01000007">
    <property type="protein sequence ID" value="OGD63583.1"/>
    <property type="molecule type" value="Genomic_DNA"/>
</dbReference>
<sequence>MAEKRVEKTIIAEKGIVRTVLTPLGVNPELGIPPGINYAVLRLEGIGDEKTVVGTLAQQPGAGESPHSLTTIVAEPIADRVVQMLAEDWVAAGLRPREPYVSVWITNVGAMTLPR</sequence>
<evidence type="ECO:0000313" key="2">
    <source>
        <dbReference type="Proteomes" id="UP000177006"/>
    </source>
</evidence>
<proteinExistence type="predicted"/>
<evidence type="ECO:0000313" key="1">
    <source>
        <dbReference type="EMBL" id="OGD63583.1"/>
    </source>
</evidence>
<organism evidence="1 2">
    <name type="scientific">Candidatus Beckwithbacteria bacterium RBG_13_42_9</name>
    <dbReference type="NCBI Taxonomy" id="1797457"/>
    <lineage>
        <taxon>Bacteria</taxon>
        <taxon>Candidatus Beckwithiibacteriota</taxon>
    </lineage>
</organism>
<dbReference type="AlphaFoldDB" id="A0A1F5E891"/>
<dbReference type="Proteomes" id="UP000177006">
    <property type="component" value="Unassembled WGS sequence"/>
</dbReference>
<reference evidence="1 2" key="1">
    <citation type="journal article" date="2016" name="Nat. Commun.">
        <title>Thousands of microbial genomes shed light on interconnected biogeochemical processes in an aquifer system.</title>
        <authorList>
            <person name="Anantharaman K."/>
            <person name="Brown C.T."/>
            <person name="Hug L.A."/>
            <person name="Sharon I."/>
            <person name="Castelle C.J."/>
            <person name="Probst A.J."/>
            <person name="Thomas B.C."/>
            <person name="Singh A."/>
            <person name="Wilkins M.J."/>
            <person name="Karaoz U."/>
            <person name="Brodie E.L."/>
            <person name="Williams K.H."/>
            <person name="Hubbard S.S."/>
            <person name="Banfield J.F."/>
        </authorList>
    </citation>
    <scope>NUCLEOTIDE SEQUENCE [LARGE SCALE GENOMIC DNA]</scope>
</reference>
<protein>
    <submittedName>
        <fullName evidence="1">Uncharacterized protein</fullName>
    </submittedName>
</protein>
<gene>
    <name evidence="1" type="ORF">A2160_01780</name>
</gene>
<accession>A0A1F5E891</accession>
<name>A0A1F5E891_9BACT</name>